<name>A0A183FGT9_HELPZ</name>
<gene>
    <name evidence="1" type="ORF">HPBE_LOCUS5909</name>
</gene>
<accession>A0A183FGT9</accession>
<evidence type="ECO:0000313" key="3">
    <source>
        <dbReference type="WBParaSite" id="HPBE_0000590801-mRNA-1"/>
    </source>
</evidence>
<dbReference type="AlphaFoldDB" id="A0A183FGT9"/>
<proteinExistence type="predicted"/>
<dbReference type="WBParaSite" id="HPBE_0000590801-mRNA-1">
    <property type="protein sequence ID" value="HPBE_0000590801-mRNA-1"/>
    <property type="gene ID" value="HPBE_0000590801"/>
</dbReference>
<dbReference type="EMBL" id="UZAH01025562">
    <property type="protein sequence ID" value="VDO66230.1"/>
    <property type="molecule type" value="Genomic_DNA"/>
</dbReference>
<evidence type="ECO:0000313" key="2">
    <source>
        <dbReference type="Proteomes" id="UP000050761"/>
    </source>
</evidence>
<keyword evidence="2" id="KW-1185">Reference proteome</keyword>
<protein>
    <submittedName>
        <fullName evidence="3">SCP domain-containing protein</fullName>
    </submittedName>
</protein>
<sequence>MAVLTTAMNSSLGPAVCRVCLCSESSIPYLGNAPGEPLISPCHCKYASIVDFCLQYAFKVDPKWETKPGKRRIQKGIMESGEFSAPHVPGFMYDSMCSAVRAGAGWSVRLETTKAQLTAMPTWARIHQSYCSESGPCRPFSPPSSTRLAIGYWDEDKGRRYSIRFGMHHASYLYDISWRRLECVFGHTMTCGDRLMNKSAL</sequence>
<organism evidence="2 3">
    <name type="scientific">Heligmosomoides polygyrus</name>
    <name type="common">Parasitic roundworm</name>
    <dbReference type="NCBI Taxonomy" id="6339"/>
    <lineage>
        <taxon>Eukaryota</taxon>
        <taxon>Metazoa</taxon>
        <taxon>Ecdysozoa</taxon>
        <taxon>Nematoda</taxon>
        <taxon>Chromadorea</taxon>
        <taxon>Rhabditida</taxon>
        <taxon>Rhabditina</taxon>
        <taxon>Rhabditomorpha</taxon>
        <taxon>Strongyloidea</taxon>
        <taxon>Heligmosomidae</taxon>
        <taxon>Heligmosomoides</taxon>
    </lineage>
</organism>
<dbReference type="Proteomes" id="UP000050761">
    <property type="component" value="Unassembled WGS sequence"/>
</dbReference>
<reference evidence="3" key="2">
    <citation type="submission" date="2019-09" db="UniProtKB">
        <authorList>
            <consortium name="WormBaseParasite"/>
        </authorList>
    </citation>
    <scope>IDENTIFICATION</scope>
</reference>
<evidence type="ECO:0000313" key="1">
    <source>
        <dbReference type="EMBL" id="VDO66230.1"/>
    </source>
</evidence>
<dbReference type="OrthoDB" id="273089at2759"/>
<reference evidence="1 2" key="1">
    <citation type="submission" date="2018-11" db="EMBL/GenBank/DDBJ databases">
        <authorList>
            <consortium name="Pathogen Informatics"/>
        </authorList>
    </citation>
    <scope>NUCLEOTIDE SEQUENCE [LARGE SCALE GENOMIC DNA]</scope>
</reference>
<accession>A0A3P7WY52</accession>